<dbReference type="InterPro" id="IPR044144">
    <property type="entry name" value="SAF_UxaA/GarD"/>
</dbReference>
<protein>
    <submittedName>
        <fullName evidence="3">Dehydratase</fullName>
    </submittedName>
</protein>
<organism evidence="3 4">
    <name type="scientific">Thermocladium modestius</name>
    <dbReference type="NCBI Taxonomy" id="62609"/>
    <lineage>
        <taxon>Archaea</taxon>
        <taxon>Thermoproteota</taxon>
        <taxon>Thermoprotei</taxon>
        <taxon>Thermoproteales</taxon>
        <taxon>Thermoproteaceae</taxon>
        <taxon>Thermocladium</taxon>
    </lineage>
</organism>
<gene>
    <name evidence="3" type="ORF">GCM10007981_03140</name>
</gene>
<reference evidence="3" key="2">
    <citation type="submission" date="2020-09" db="EMBL/GenBank/DDBJ databases">
        <authorList>
            <person name="Sun Q."/>
            <person name="Ohkuma M."/>
        </authorList>
    </citation>
    <scope>NUCLEOTIDE SEQUENCE</scope>
    <source>
        <strain evidence="3">JCM 10088</strain>
    </source>
</reference>
<evidence type="ECO:0000256" key="1">
    <source>
        <dbReference type="ARBA" id="ARBA00023239"/>
    </source>
</evidence>
<dbReference type="PANTHER" id="PTHR30536:SF5">
    <property type="entry name" value="ALTRONATE DEHYDRATASE"/>
    <property type="match status" value="1"/>
</dbReference>
<dbReference type="GO" id="GO:0019698">
    <property type="term" value="P:D-galacturonate catabolic process"/>
    <property type="evidence" value="ECO:0007669"/>
    <property type="project" value="TreeGrafter"/>
</dbReference>
<dbReference type="Proteomes" id="UP000610960">
    <property type="component" value="Unassembled WGS sequence"/>
</dbReference>
<dbReference type="Pfam" id="PF08666">
    <property type="entry name" value="SAF"/>
    <property type="match status" value="1"/>
</dbReference>
<dbReference type="Gene3D" id="2.30.130.110">
    <property type="match status" value="1"/>
</dbReference>
<sequence length="98" mass="10669">MTVKFVIHNRADNVGVAIDDIREGEEAAGVYIENRESGPVVKALNDVPLGHKIALTDIKMGSKVIKYGRTIGAATRDIRAGEHVHVHNIKSLRWGGSK</sequence>
<dbReference type="RefSeq" id="WP_188595707.1">
    <property type="nucleotide sequence ID" value="NZ_BMNL01000001.1"/>
</dbReference>
<dbReference type="SMART" id="SM00858">
    <property type="entry name" value="SAF"/>
    <property type="match status" value="1"/>
</dbReference>
<name>A0A830GTG3_9CREN</name>
<reference evidence="3" key="1">
    <citation type="journal article" date="2014" name="Int. J. Syst. Evol. Microbiol.">
        <title>Complete genome sequence of Corynebacterium casei LMG S-19264T (=DSM 44701T), isolated from a smear-ripened cheese.</title>
        <authorList>
            <consortium name="US DOE Joint Genome Institute (JGI-PGF)"/>
            <person name="Walter F."/>
            <person name="Albersmeier A."/>
            <person name="Kalinowski J."/>
            <person name="Ruckert C."/>
        </authorList>
    </citation>
    <scope>NUCLEOTIDE SEQUENCE</scope>
    <source>
        <strain evidence="3">JCM 10088</strain>
    </source>
</reference>
<feature type="domain" description="SAF" evidence="2">
    <location>
        <begin position="12"/>
        <end position="90"/>
    </location>
</feature>
<dbReference type="CDD" id="cd11613">
    <property type="entry name" value="SAF_AH_GD"/>
    <property type="match status" value="1"/>
</dbReference>
<dbReference type="AlphaFoldDB" id="A0A830GTG3"/>
<dbReference type="EMBL" id="BMNL01000001">
    <property type="protein sequence ID" value="GGP19441.1"/>
    <property type="molecule type" value="Genomic_DNA"/>
</dbReference>
<dbReference type="InterPro" id="IPR013974">
    <property type="entry name" value="SAF"/>
</dbReference>
<evidence type="ECO:0000313" key="3">
    <source>
        <dbReference type="EMBL" id="GGP19441.1"/>
    </source>
</evidence>
<dbReference type="OrthoDB" id="214896at2157"/>
<keyword evidence="4" id="KW-1185">Reference proteome</keyword>
<keyword evidence="1" id="KW-0456">Lyase</keyword>
<evidence type="ECO:0000313" key="4">
    <source>
        <dbReference type="Proteomes" id="UP000610960"/>
    </source>
</evidence>
<dbReference type="InterPro" id="IPR052172">
    <property type="entry name" value="UxaA_altronate/galactarate_dh"/>
</dbReference>
<proteinExistence type="predicted"/>
<accession>A0A830GTG3</accession>
<evidence type="ECO:0000259" key="2">
    <source>
        <dbReference type="SMART" id="SM00858"/>
    </source>
</evidence>
<dbReference type="PANTHER" id="PTHR30536">
    <property type="entry name" value="ALTRONATE/GALACTARATE DEHYDRATASE"/>
    <property type="match status" value="1"/>
</dbReference>
<dbReference type="GO" id="GO:0016829">
    <property type="term" value="F:lyase activity"/>
    <property type="evidence" value="ECO:0007669"/>
    <property type="project" value="UniProtKB-KW"/>
</dbReference>
<comment type="caution">
    <text evidence="3">The sequence shown here is derived from an EMBL/GenBank/DDBJ whole genome shotgun (WGS) entry which is preliminary data.</text>
</comment>